<protein>
    <submittedName>
        <fullName evidence="1">Uncharacterized protein</fullName>
    </submittedName>
</protein>
<evidence type="ECO:0000313" key="2">
    <source>
        <dbReference type="Proteomes" id="UP001409585"/>
    </source>
</evidence>
<dbReference type="Proteomes" id="UP001409585">
    <property type="component" value="Unassembled WGS sequence"/>
</dbReference>
<reference evidence="2" key="1">
    <citation type="journal article" date="2019" name="Int. J. Syst. Evol. Microbiol.">
        <title>The Global Catalogue of Microorganisms (GCM) 10K type strain sequencing project: providing services to taxonomists for standard genome sequencing and annotation.</title>
        <authorList>
            <consortium name="The Broad Institute Genomics Platform"/>
            <consortium name="The Broad Institute Genome Sequencing Center for Infectious Disease"/>
            <person name="Wu L."/>
            <person name="Ma J."/>
        </authorList>
    </citation>
    <scope>NUCLEOTIDE SEQUENCE [LARGE SCALE GENOMIC DNA]</scope>
    <source>
        <strain evidence="2">JCM 19134</strain>
    </source>
</reference>
<evidence type="ECO:0000313" key="1">
    <source>
        <dbReference type="EMBL" id="GAA4943441.1"/>
    </source>
</evidence>
<dbReference type="RefSeq" id="WP_345421844.1">
    <property type="nucleotide sequence ID" value="NZ_AP031496.1"/>
</dbReference>
<accession>A0AAV3U2Z4</accession>
<keyword evidence="2" id="KW-1185">Reference proteome</keyword>
<organism evidence="1 2">
    <name type="scientific">Halioxenophilus aromaticivorans</name>
    <dbReference type="NCBI Taxonomy" id="1306992"/>
    <lineage>
        <taxon>Bacteria</taxon>
        <taxon>Pseudomonadati</taxon>
        <taxon>Pseudomonadota</taxon>
        <taxon>Gammaproteobacteria</taxon>
        <taxon>Alteromonadales</taxon>
        <taxon>Alteromonadaceae</taxon>
        <taxon>Halioxenophilus</taxon>
    </lineage>
</organism>
<dbReference type="EMBL" id="BAABLX010000017">
    <property type="protein sequence ID" value="GAA4943441.1"/>
    <property type="molecule type" value="Genomic_DNA"/>
</dbReference>
<name>A0AAV3U2Z4_9ALTE</name>
<dbReference type="InterPro" id="IPR016084">
    <property type="entry name" value="Haem_Oase-like_multi-hlx"/>
</dbReference>
<dbReference type="SUPFAM" id="SSF48613">
    <property type="entry name" value="Heme oxygenase-like"/>
    <property type="match status" value="1"/>
</dbReference>
<dbReference type="AlphaFoldDB" id="A0AAV3U2Z4"/>
<proteinExistence type="predicted"/>
<dbReference type="Gene3D" id="1.20.910.10">
    <property type="entry name" value="Heme oxygenase-like"/>
    <property type="match status" value="1"/>
</dbReference>
<gene>
    <name evidence="1" type="ORF">GCM10025791_22830</name>
</gene>
<comment type="caution">
    <text evidence="1">The sequence shown here is derived from an EMBL/GenBank/DDBJ whole genome shotgun (WGS) entry which is preliminary data.</text>
</comment>
<sequence>MGQVIDLGEARERAQSKHARISESLKRLARENRQALLSSYPYVRFWLQDVQREHYVHLLRLHLALREAIENNLEYLGDHFEVEALFDQQRKQFSIAHFVKPNIYKSDLIRKDLAALNESPFTELDHSPKLKEFLGYIRRTSNAYSVSLLGTLFVLEDNLASAGNQLATTLVQNNAVNNFALNYLSSYADSKDGLWQFTQSLDSISDFQTQANVVIAATLSYEMHRDLLKPMDVRRWSAKRQADLSLDQY</sequence>